<dbReference type="AlphaFoldDB" id="A0A8H7DYK0"/>
<gene>
    <name evidence="2" type="ORF">PC9H_001297</name>
</gene>
<dbReference type="EMBL" id="JACETU010000001">
    <property type="protein sequence ID" value="KAF7440948.1"/>
    <property type="molecule type" value="Genomic_DNA"/>
</dbReference>
<keyword evidence="1" id="KW-0812">Transmembrane</keyword>
<dbReference type="OrthoDB" id="192748at2759"/>
<proteinExistence type="predicted"/>
<evidence type="ECO:0000313" key="2">
    <source>
        <dbReference type="EMBL" id="KAF7440948.1"/>
    </source>
</evidence>
<name>A0A8H7DYK0_PLEOS</name>
<sequence length="142" mass="16666">MFRRTTSPALRLLGNLQRNPAVRVIPRTMSTQEVNKMPRPEQDPAYEDFRPSWVYTGSRLLTYVFVPYVVFYSVFFYDFGDREHVFQPVRRWASRQRESFFSLSPEEARIVQAEKAKGVIEPPPIRTAIDASSSFNERRVDD</sequence>
<dbReference type="Proteomes" id="UP000623687">
    <property type="component" value="Unassembled WGS sequence"/>
</dbReference>
<comment type="caution">
    <text evidence="2">The sequence shown here is derived from an EMBL/GenBank/DDBJ whole genome shotgun (WGS) entry which is preliminary data.</text>
</comment>
<keyword evidence="1" id="KW-0472">Membrane</keyword>
<organism evidence="2 3">
    <name type="scientific">Pleurotus ostreatus</name>
    <name type="common">Oyster mushroom</name>
    <name type="synonym">White-rot fungus</name>
    <dbReference type="NCBI Taxonomy" id="5322"/>
    <lineage>
        <taxon>Eukaryota</taxon>
        <taxon>Fungi</taxon>
        <taxon>Dikarya</taxon>
        <taxon>Basidiomycota</taxon>
        <taxon>Agaricomycotina</taxon>
        <taxon>Agaricomycetes</taxon>
        <taxon>Agaricomycetidae</taxon>
        <taxon>Agaricales</taxon>
        <taxon>Pleurotineae</taxon>
        <taxon>Pleurotaceae</taxon>
        <taxon>Pleurotus</taxon>
    </lineage>
</organism>
<keyword evidence="1" id="KW-1133">Transmembrane helix</keyword>
<dbReference type="RefSeq" id="XP_036636792.1">
    <property type="nucleotide sequence ID" value="XM_036770947.1"/>
</dbReference>
<evidence type="ECO:0000256" key="1">
    <source>
        <dbReference type="SAM" id="Phobius"/>
    </source>
</evidence>
<reference evidence="2" key="1">
    <citation type="submission" date="2019-07" db="EMBL/GenBank/DDBJ databases">
        <authorList>
            <person name="Palmer J.M."/>
        </authorList>
    </citation>
    <scope>NUCLEOTIDE SEQUENCE</scope>
    <source>
        <strain evidence="2">PC9</strain>
    </source>
</reference>
<feature type="transmembrane region" description="Helical" evidence="1">
    <location>
        <begin position="60"/>
        <end position="80"/>
    </location>
</feature>
<keyword evidence="3" id="KW-1185">Reference proteome</keyword>
<dbReference type="GeneID" id="59371138"/>
<dbReference type="VEuPathDB" id="FungiDB:PC9H_001297"/>
<protein>
    <submittedName>
        <fullName evidence="2">Uncharacterized protein</fullName>
    </submittedName>
</protein>
<evidence type="ECO:0000313" key="3">
    <source>
        <dbReference type="Proteomes" id="UP000623687"/>
    </source>
</evidence>
<accession>A0A8H7DYK0</accession>